<dbReference type="GO" id="GO:0015628">
    <property type="term" value="P:protein secretion by the type II secretion system"/>
    <property type="evidence" value="ECO:0007669"/>
    <property type="project" value="InterPro"/>
</dbReference>
<dbReference type="AlphaFoldDB" id="A0A1G1Y048"/>
<dbReference type="GO" id="GO:0016020">
    <property type="term" value="C:membrane"/>
    <property type="evidence" value="ECO:0007669"/>
    <property type="project" value="UniProtKB-SubCell"/>
</dbReference>
<keyword evidence="4 6" id="KW-1133">Transmembrane helix</keyword>
<dbReference type="PANTHER" id="PTHR30093:SF44">
    <property type="entry name" value="TYPE II SECRETION SYSTEM CORE PROTEIN G"/>
    <property type="match status" value="1"/>
</dbReference>
<evidence type="ECO:0000256" key="4">
    <source>
        <dbReference type="ARBA" id="ARBA00022989"/>
    </source>
</evidence>
<dbReference type="InterPro" id="IPR045584">
    <property type="entry name" value="Pilin-like"/>
</dbReference>
<sequence length="170" mass="17423">MEGGVKMKKTKGFTLIELLVVIAIIGLLSTLAVVALNSARQKARDAKRVADIKQVQTALELYFNDAEGYPVQTIAALGTAASSDVLCWADSCTAGSDCGFIGDSGTCATGATVYMGLVPANPEPGGMDYSYTATAAGDYDIEFILEGGTGSLDVGTNCATPDGITSTTCT</sequence>
<evidence type="ECO:0000256" key="1">
    <source>
        <dbReference type="ARBA" id="ARBA00004167"/>
    </source>
</evidence>
<comment type="caution">
    <text evidence="7">The sequence shown here is derived from an EMBL/GenBank/DDBJ whole genome shotgun (WGS) entry which is preliminary data.</text>
</comment>
<gene>
    <name evidence="7" type="ORF">A2731_02105</name>
</gene>
<reference evidence="7 8" key="1">
    <citation type="journal article" date="2016" name="Nat. Commun.">
        <title>Thousands of microbial genomes shed light on interconnected biogeochemical processes in an aquifer system.</title>
        <authorList>
            <person name="Anantharaman K."/>
            <person name="Brown C.T."/>
            <person name="Hug L.A."/>
            <person name="Sharon I."/>
            <person name="Castelle C.J."/>
            <person name="Probst A.J."/>
            <person name="Thomas B.C."/>
            <person name="Singh A."/>
            <person name="Wilkins M.J."/>
            <person name="Karaoz U."/>
            <person name="Brodie E.L."/>
            <person name="Williams K.H."/>
            <person name="Hubbard S.S."/>
            <person name="Banfield J.F."/>
        </authorList>
    </citation>
    <scope>NUCLEOTIDE SEQUENCE [LARGE SCALE GENOMIC DNA]</scope>
</reference>
<dbReference type="PANTHER" id="PTHR30093">
    <property type="entry name" value="GENERAL SECRETION PATHWAY PROTEIN G"/>
    <property type="match status" value="1"/>
</dbReference>
<dbReference type="GO" id="GO:0015627">
    <property type="term" value="C:type II protein secretion system complex"/>
    <property type="evidence" value="ECO:0007669"/>
    <property type="project" value="InterPro"/>
</dbReference>
<dbReference type="NCBIfam" id="TIGR02532">
    <property type="entry name" value="IV_pilin_GFxxxE"/>
    <property type="match status" value="1"/>
</dbReference>
<proteinExistence type="predicted"/>
<comment type="subcellular location">
    <subcellularLocation>
        <location evidence="1">Membrane</location>
        <topology evidence="1">Single-pass membrane protein</topology>
    </subcellularLocation>
</comment>
<organism evidence="7 8">
    <name type="scientific">Candidatus Buchananbacteria bacterium RIFCSPHIGHO2_01_FULL_39_8</name>
    <dbReference type="NCBI Taxonomy" id="1797533"/>
    <lineage>
        <taxon>Bacteria</taxon>
        <taxon>Candidatus Buchananiibacteriota</taxon>
    </lineage>
</organism>
<dbReference type="InterPro" id="IPR000983">
    <property type="entry name" value="Bac_GSPG_pilin"/>
</dbReference>
<keyword evidence="3 6" id="KW-0812">Transmembrane</keyword>
<name>A0A1G1Y048_9BACT</name>
<dbReference type="EMBL" id="MHIC01000011">
    <property type="protein sequence ID" value="OGY45709.1"/>
    <property type="molecule type" value="Genomic_DNA"/>
</dbReference>
<evidence type="ECO:0000256" key="3">
    <source>
        <dbReference type="ARBA" id="ARBA00022692"/>
    </source>
</evidence>
<dbReference type="STRING" id="1797533.A2731_02105"/>
<evidence type="ECO:0000313" key="7">
    <source>
        <dbReference type="EMBL" id="OGY45709.1"/>
    </source>
</evidence>
<accession>A0A1G1Y048</accession>
<evidence type="ECO:0000256" key="5">
    <source>
        <dbReference type="ARBA" id="ARBA00023136"/>
    </source>
</evidence>
<evidence type="ECO:0000313" key="8">
    <source>
        <dbReference type="Proteomes" id="UP000176241"/>
    </source>
</evidence>
<keyword evidence="5 6" id="KW-0472">Membrane</keyword>
<dbReference type="SUPFAM" id="SSF54523">
    <property type="entry name" value="Pili subunits"/>
    <property type="match status" value="1"/>
</dbReference>
<dbReference type="Gene3D" id="3.30.700.10">
    <property type="entry name" value="Glycoprotein, Type 4 Pilin"/>
    <property type="match status" value="1"/>
</dbReference>
<evidence type="ECO:0008006" key="9">
    <source>
        <dbReference type="Google" id="ProtNLM"/>
    </source>
</evidence>
<dbReference type="PRINTS" id="PR00813">
    <property type="entry name" value="BCTERIALGSPG"/>
</dbReference>
<dbReference type="Pfam" id="PF07963">
    <property type="entry name" value="N_methyl"/>
    <property type="match status" value="1"/>
</dbReference>
<evidence type="ECO:0000256" key="6">
    <source>
        <dbReference type="SAM" id="Phobius"/>
    </source>
</evidence>
<dbReference type="Proteomes" id="UP000176241">
    <property type="component" value="Unassembled WGS sequence"/>
</dbReference>
<evidence type="ECO:0000256" key="2">
    <source>
        <dbReference type="ARBA" id="ARBA00022481"/>
    </source>
</evidence>
<dbReference type="InterPro" id="IPR012902">
    <property type="entry name" value="N_methyl_site"/>
</dbReference>
<dbReference type="PROSITE" id="PS00409">
    <property type="entry name" value="PROKAR_NTER_METHYL"/>
    <property type="match status" value="1"/>
</dbReference>
<feature type="transmembrane region" description="Helical" evidence="6">
    <location>
        <begin position="12"/>
        <end position="36"/>
    </location>
</feature>
<keyword evidence="2" id="KW-0488">Methylation</keyword>
<protein>
    <recommendedName>
        <fullName evidence="9">Type II secretion system protein GspG C-terminal domain-containing protein</fullName>
    </recommendedName>
</protein>